<protein>
    <submittedName>
        <fullName evidence="6">T9SS type A sorting domain-containing protein</fullName>
    </submittedName>
</protein>
<organism evidence="6 7">
    <name type="scientific">Croceimicrobium hydrocarbonivorans</name>
    <dbReference type="NCBI Taxonomy" id="2761580"/>
    <lineage>
        <taxon>Bacteria</taxon>
        <taxon>Pseudomonadati</taxon>
        <taxon>Bacteroidota</taxon>
        <taxon>Flavobacteriia</taxon>
        <taxon>Flavobacteriales</taxon>
        <taxon>Owenweeksiaceae</taxon>
        <taxon>Croceimicrobium</taxon>
    </lineage>
</organism>
<reference evidence="6 7" key="1">
    <citation type="submission" date="2020-08" db="EMBL/GenBank/DDBJ databases">
        <title>Croceimicrobium hydrocarbonivorans gen. nov., sp. nov., a novel marine bacterium isolated from a bacterial consortium that degrades polyethylene terephthalate.</title>
        <authorList>
            <person name="Liu R."/>
        </authorList>
    </citation>
    <scope>NUCLEOTIDE SEQUENCE [LARGE SCALE GENOMIC DNA]</scope>
    <source>
        <strain evidence="6 7">A20-9</strain>
    </source>
</reference>
<accession>A0A7H0VBM3</accession>
<keyword evidence="2 4" id="KW-0732">Signal</keyword>
<proteinExistence type="predicted"/>
<dbReference type="InterPro" id="IPR015915">
    <property type="entry name" value="Kelch-typ_b-propeller"/>
</dbReference>
<dbReference type="PANTHER" id="PTHR45632">
    <property type="entry name" value="LD33804P"/>
    <property type="match status" value="1"/>
</dbReference>
<evidence type="ECO:0000256" key="4">
    <source>
        <dbReference type="SAM" id="SignalP"/>
    </source>
</evidence>
<feature type="domain" description="Secretion system C-terminal sorting" evidence="5">
    <location>
        <begin position="330"/>
        <end position="394"/>
    </location>
</feature>
<dbReference type="SUPFAM" id="SSF50965">
    <property type="entry name" value="Galactose oxidase, central domain"/>
    <property type="match status" value="1"/>
</dbReference>
<sequence length="398" mass="44682">MKNTTTLFLALLYSAGLLAQSQTWETLSGIPDGIHHPVTFAIGDYGYSVTGVSSFGVETDNANRYNPLTDTWSTLPDFPGGARGFAIGLSYKGYGYLGFGASSSQYFKDLWRFDTSNNQWTQLADCGCVGRRHPALMAANDKIYLGLGNDNTGDLKDFWVYDIPTDTWTQLPDIPGPARHHPFMFATNGEVYAGMGHGGNFIFGDWYRFDTVNMNWQSMSNFPGEARVAGTQFDHAGYGYVLSGDGDNHSFMGTGEMWQYESSTDTWTELDPHPGFSRWAPGSFVIGDTLYFFGGFDRANSTFPTDMYKYFFNTNGIGLTELKQNASLFYPNPSRGLIRINPEWIENELKLYNLQGQLLQGWPQAPGEIDFSELPPAIYILEIRDDKGQIHREKFWKK</sequence>
<keyword evidence="3" id="KW-0677">Repeat</keyword>
<dbReference type="PANTHER" id="PTHR45632:SF3">
    <property type="entry name" value="KELCH-LIKE PROTEIN 32"/>
    <property type="match status" value="1"/>
</dbReference>
<dbReference type="Pfam" id="PF18962">
    <property type="entry name" value="Por_Secre_tail"/>
    <property type="match status" value="1"/>
</dbReference>
<evidence type="ECO:0000256" key="3">
    <source>
        <dbReference type="ARBA" id="ARBA00022737"/>
    </source>
</evidence>
<dbReference type="Pfam" id="PF24681">
    <property type="entry name" value="Kelch_KLHDC2_KLHL20_DRC7"/>
    <property type="match status" value="1"/>
</dbReference>
<name>A0A7H0VBM3_9FLAO</name>
<evidence type="ECO:0000256" key="2">
    <source>
        <dbReference type="ARBA" id="ARBA00022729"/>
    </source>
</evidence>
<feature type="signal peptide" evidence="4">
    <location>
        <begin position="1"/>
        <end position="19"/>
    </location>
</feature>
<evidence type="ECO:0000256" key="1">
    <source>
        <dbReference type="ARBA" id="ARBA00022441"/>
    </source>
</evidence>
<dbReference type="NCBIfam" id="TIGR04183">
    <property type="entry name" value="Por_Secre_tail"/>
    <property type="match status" value="1"/>
</dbReference>
<keyword evidence="7" id="KW-1185">Reference proteome</keyword>
<feature type="chain" id="PRO_5028955785" evidence="4">
    <location>
        <begin position="20"/>
        <end position="398"/>
    </location>
</feature>
<dbReference type="AlphaFoldDB" id="A0A7H0VBM3"/>
<keyword evidence="1" id="KW-0880">Kelch repeat</keyword>
<dbReference type="KEGG" id="chyd:H4K34_12125"/>
<dbReference type="EMBL" id="CP060139">
    <property type="protein sequence ID" value="QNR23121.1"/>
    <property type="molecule type" value="Genomic_DNA"/>
</dbReference>
<evidence type="ECO:0000313" key="7">
    <source>
        <dbReference type="Proteomes" id="UP000516305"/>
    </source>
</evidence>
<dbReference type="Gene3D" id="2.120.10.80">
    <property type="entry name" value="Kelch-type beta propeller"/>
    <property type="match status" value="2"/>
</dbReference>
<dbReference type="RefSeq" id="WP_210757657.1">
    <property type="nucleotide sequence ID" value="NZ_CP060139.1"/>
</dbReference>
<evidence type="ECO:0000313" key="6">
    <source>
        <dbReference type="EMBL" id="QNR23121.1"/>
    </source>
</evidence>
<gene>
    <name evidence="6" type="ORF">H4K34_12125</name>
</gene>
<dbReference type="InterPro" id="IPR011043">
    <property type="entry name" value="Gal_Oxase/kelch_b-propeller"/>
</dbReference>
<dbReference type="InterPro" id="IPR026444">
    <property type="entry name" value="Secre_tail"/>
</dbReference>
<dbReference type="Proteomes" id="UP000516305">
    <property type="component" value="Chromosome"/>
</dbReference>
<evidence type="ECO:0000259" key="5">
    <source>
        <dbReference type="Pfam" id="PF18962"/>
    </source>
</evidence>